<dbReference type="Proteomes" id="UP000229681">
    <property type="component" value="Unassembled WGS sequence"/>
</dbReference>
<feature type="transmembrane region" description="Helical" evidence="1">
    <location>
        <begin position="42"/>
        <end position="66"/>
    </location>
</feature>
<feature type="transmembrane region" description="Helical" evidence="1">
    <location>
        <begin position="214"/>
        <end position="236"/>
    </location>
</feature>
<evidence type="ECO:0000313" key="3">
    <source>
        <dbReference type="Proteomes" id="UP000229681"/>
    </source>
</evidence>
<feature type="transmembrane region" description="Helical" evidence="1">
    <location>
        <begin position="263"/>
        <end position="290"/>
    </location>
</feature>
<feature type="transmembrane region" description="Helical" evidence="1">
    <location>
        <begin position="114"/>
        <end position="137"/>
    </location>
</feature>
<keyword evidence="1" id="KW-0472">Membrane</keyword>
<evidence type="ECO:0000256" key="1">
    <source>
        <dbReference type="SAM" id="Phobius"/>
    </source>
</evidence>
<feature type="transmembrane region" description="Helical" evidence="1">
    <location>
        <begin position="14"/>
        <end position="35"/>
    </location>
</feature>
<protein>
    <submittedName>
        <fullName evidence="2">Uncharacterized protein</fullName>
    </submittedName>
</protein>
<dbReference type="AlphaFoldDB" id="A0A2M8PB43"/>
<gene>
    <name evidence="2" type="ORF">CUN49_14110</name>
</gene>
<keyword evidence="1" id="KW-0812">Transmembrane</keyword>
<comment type="caution">
    <text evidence="2">The sequence shown here is derived from an EMBL/GenBank/DDBJ whole genome shotgun (WGS) entry which is preliminary data.</text>
</comment>
<organism evidence="2 3">
    <name type="scientific">Candidatus Thermofonsia Clade 1 bacterium</name>
    <dbReference type="NCBI Taxonomy" id="2364210"/>
    <lineage>
        <taxon>Bacteria</taxon>
        <taxon>Bacillati</taxon>
        <taxon>Chloroflexota</taxon>
        <taxon>Candidatus Thermofontia</taxon>
        <taxon>Candidatus Thermofonsia Clade 1</taxon>
    </lineage>
</organism>
<reference evidence="2 3" key="1">
    <citation type="submission" date="2017-11" db="EMBL/GenBank/DDBJ databases">
        <title>Evolution of Phototrophy in the Chloroflexi Phylum Driven by Horizontal Gene Transfer.</title>
        <authorList>
            <person name="Ward L.M."/>
            <person name="Hemp J."/>
            <person name="Shih P.M."/>
            <person name="Mcglynn S.E."/>
            <person name="Fischer W."/>
        </authorList>
    </citation>
    <scope>NUCLEOTIDE SEQUENCE [LARGE SCALE GENOMIC DNA]</scope>
    <source>
        <strain evidence="2">JP3_13</strain>
    </source>
</reference>
<accession>A0A2M8PB43</accession>
<keyword evidence="1" id="KW-1133">Transmembrane helix</keyword>
<feature type="transmembrane region" description="Helical" evidence="1">
    <location>
        <begin position="143"/>
        <end position="162"/>
    </location>
</feature>
<evidence type="ECO:0000313" key="2">
    <source>
        <dbReference type="EMBL" id="PJF34742.1"/>
    </source>
</evidence>
<dbReference type="EMBL" id="PGTM01000284">
    <property type="protein sequence ID" value="PJF34742.1"/>
    <property type="molecule type" value="Genomic_DNA"/>
</dbReference>
<feature type="transmembrane region" description="Helical" evidence="1">
    <location>
        <begin position="86"/>
        <end position="107"/>
    </location>
</feature>
<name>A0A2M8PB43_9CHLR</name>
<proteinExistence type="predicted"/>
<sequence length="336" mass="35510">MVLPIPAFVIRPGFIRAVIGMILGGVVIGTAYAALALGEKYIVALLCMAIFGLLFGGVRGLLLGLILHVPVHVLLHWPVPPQTADFGTILVALIVYLLLVPGGMLTHGFLVRRFIGAGIVAVLVVPAYVTFLIAFPLAPGAGVVQGSLLILSGVGGTFGFLWGMGALAPGASAHEGPAYWATLEAAQKPRFGLREAIALAHKTIPPLVETFRPLIQPIAVAIGVTLGLVFIIFMIATNPIVPVSRLQTTNEAASAVAVTTDKLIAFIVITVVVIGAVSTLAIGLALLMRYANREVNTAKEMKPEPIKNPPWPLRLADFIVAWISDIFSGLRSTFQR</sequence>